<organism evidence="3">
    <name type="scientific">Phytophthora nicotianae</name>
    <name type="common">Potato buckeye rot agent</name>
    <name type="synonym">Phytophthora parasitica</name>
    <dbReference type="NCBI Taxonomy" id="4792"/>
    <lineage>
        <taxon>Eukaryota</taxon>
        <taxon>Sar</taxon>
        <taxon>Stramenopiles</taxon>
        <taxon>Oomycota</taxon>
        <taxon>Peronosporomycetes</taxon>
        <taxon>Peronosporales</taxon>
        <taxon>Peronosporaceae</taxon>
        <taxon>Phytophthora</taxon>
    </lineage>
</organism>
<dbReference type="InterPro" id="IPR025476">
    <property type="entry name" value="Helitron_helicase-like"/>
</dbReference>
<dbReference type="Proteomes" id="UP000054532">
    <property type="component" value="Unassembled WGS sequence"/>
</dbReference>
<protein>
    <recommendedName>
        <fullName evidence="2">Helitron helicase-like domain-containing protein</fullName>
    </recommendedName>
</protein>
<dbReference type="VEuPathDB" id="FungiDB:PPTG_22384"/>
<accession>W2NU49</accession>
<evidence type="ECO:0000259" key="2">
    <source>
        <dbReference type="Pfam" id="PF14214"/>
    </source>
</evidence>
<proteinExistence type="predicted"/>
<keyword evidence="1" id="KW-0472">Membrane</keyword>
<evidence type="ECO:0000313" key="3">
    <source>
        <dbReference type="EMBL" id="ETM52025.1"/>
    </source>
</evidence>
<gene>
    <name evidence="3" type="ORF">L914_04243</name>
</gene>
<dbReference type="Pfam" id="PF14214">
    <property type="entry name" value="Helitron_like_N"/>
    <property type="match status" value="1"/>
</dbReference>
<name>W2NU49_PHYNI</name>
<dbReference type="AlphaFoldDB" id="W2NU49"/>
<feature type="transmembrane region" description="Helical" evidence="1">
    <location>
        <begin position="419"/>
        <end position="441"/>
    </location>
</feature>
<sequence length="499" mass="56703">MFPHLFPYGRGHPGEPRHVPVALNACVRYYSLLSIRRFAEDELFMLASFDYLSIHRMYTQVALKCQRNPTMFEPYGDITESALIETLNEEEPRRQGRTASARNQTSNATAFVKTVDISGSAMWGSDGERAQCRRQAFAYQARYGQPALFVTLTPNVAESFVMAQYCGITSVDTLFYAALADPPGRSALHSASVRNDVAAARLFMLNMDAFIEHVIGVAPKHMKSKPFDSLFDVPPNTDAFYRAMAAHGEQYYRDIEAFTDSIVSTSMPIRVEDSSCVFYPYKPQRGGNTRGEPVLVRCSRCGTELSSQHVIRRLLLEHRPSSWPPSMRPYSSAEHALAVRLVTPRRGIIPAAKSSIYRRDLYLFDVHTADVKEDYHDDEYVNYLRDTYRLEQRENDAFHNDAVARTLPMLPPSISDERWMPRAVAFAVSMLVFLFNMHWWSYVGSCFKKSRAAASGECRYGFPRSRVARSTSSDDGVLIKHRAPFEFVNGFNREIMLAF</sequence>
<keyword evidence="1" id="KW-1133">Transmembrane helix</keyword>
<evidence type="ECO:0000256" key="1">
    <source>
        <dbReference type="SAM" id="Phobius"/>
    </source>
</evidence>
<keyword evidence="1" id="KW-0812">Transmembrane</keyword>
<feature type="domain" description="Helitron helicase-like" evidence="2">
    <location>
        <begin position="30"/>
        <end position="219"/>
    </location>
</feature>
<dbReference type="EMBL" id="KI691704">
    <property type="protein sequence ID" value="ETM52025.1"/>
    <property type="molecule type" value="Genomic_DNA"/>
</dbReference>
<reference evidence="3" key="1">
    <citation type="submission" date="2013-11" db="EMBL/GenBank/DDBJ databases">
        <title>The Genome Sequence of Phytophthora parasitica IAC_01/95.</title>
        <authorList>
            <consortium name="The Broad Institute Genomics Platform"/>
            <person name="Russ C."/>
            <person name="Tyler B."/>
            <person name="Panabieres F."/>
            <person name="Shan W."/>
            <person name="Tripathy S."/>
            <person name="Grunwald N."/>
            <person name="Machado M."/>
            <person name="Johnson C.S."/>
            <person name="Arredondo F."/>
            <person name="Hong C."/>
            <person name="Coffey M."/>
            <person name="Young S.K."/>
            <person name="Zeng Q."/>
            <person name="Gargeya S."/>
            <person name="Fitzgerald M."/>
            <person name="Abouelleil A."/>
            <person name="Alvarado L."/>
            <person name="Chapman S.B."/>
            <person name="Gainer-Dewar J."/>
            <person name="Goldberg J."/>
            <person name="Griggs A."/>
            <person name="Gujja S."/>
            <person name="Hansen M."/>
            <person name="Howarth C."/>
            <person name="Imamovic A."/>
            <person name="Ireland A."/>
            <person name="Larimer J."/>
            <person name="McCowan C."/>
            <person name="Murphy C."/>
            <person name="Pearson M."/>
            <person name="Poon T.W."/>
            <person name="Priest M."/>
            <person name="Roberts A."/>
            <person name="Saif S."/>
            <person name="Shea T."/>
            <person name="Sykes S."/>
            <person name="Wortman J."/>
            <person name="Nusbaum C."/>
            <person name="Birren B."/>
        </authorList>
    </citation>
    <scope>NUCLEOTIDE SEQUENCE [LARGE SCALE GENOMIC DNA]</scope>
    <source>
        <strain evidence="3">IAC_01/95</strain>
    </source>
</reference>